<keyword evidence="1" id="KW-0812">Transmembrane</keyword>
<dbReference type="OrthoDB" id="954876at2"/>
<feature type="transmembrane region" description="Helical" evidence="1">
    <location>
        <begin position="54"/>
        <end position="72"/>
    </location>
</feature>
<evidence type="ECO:0000313" key="2">
    <source>
        <dbReference type="EMBL" id="SEJ15442.1"/>
    </source>
</evidence>
<sequence>MLIPTLILSVIFGSLAFIVTKSNARYILSGYNTMSDSQRASVDIDRYLKFHKRFHLFLGISVFVCVMFFEAINKNLAGIFLGIYPLLAYVYFLIKGRKYFTEVKNNKVGTIVGVLILMLTIVGVGHLFWNGLQNSEILINEDNLEITGMYGEKISREEILGLTLVPELPQIAIRSNGFAAGDFRKGYFRTKDRKTVKLIVNNKQKPFLMLNTRDGEIYFSSTHQPSETLIWKIEKWKGL</sequence>
<accession>A0A1H6WSH5</accession>
<proteinExistence type="predicted"/>
<dbReference type="AlphaFoldDB" id="A0A1H6WSH5"/>
<keyword evidence="3" id="KW-1185">Reference proteome</keyword>
<reference evidence="2 3" key="1">
    <citation type="submission" date="2016-10" db="EMBL/GenBank/DDBJ databases">
        <authorList>
            <person name="de Groot N.N."/>
        </authorList>
    </citation>
    <scope>NUCLEOTIDE SEQUENCE [LARGE SCALE GENOMIC DNA]</scope>
    <source>
        <strain evidence="2 3">DSM 19938</strain>
    </source>
</reference>
<evidence type="ECO:0000313" key="3">
    <source>
        <dbReference type="Proteomes" id="UP000199532"/>
    </source>
</evidence>
<dbReference type="Pfam" id="PF12650">
    <property type="entry name" value="DUF3784"/>
    <property type="match status" value="1"/>
</dbReference>
<organism evidence="2 3">
    <name type="scientific">Dyadobacter koreensis</name>
    <dbReference type="NCBI Taxonomy" id="408657"/>
    <lineage>
        <taxon>Bacteria</taxon>
        <taxon>Pseudomonadati</taxon>
        <taxon>Bacteroidota</taxon>
        <taxon>Cytophagia</taxon>
        <taxon>Cytophagales</taxon>
        <taxon>Spirosomataceae</taxon>
        <taxon>Dyadobacter</taxon>
    </lineage>
</organism>
<dbReference type="InterPro" id="IPR017259">
    <property type="entry name" value="UCP037672"/>
</dbReference>
<dbReference type="STRING" id="408657.SAMN04487995_3502"/>
<gene>
    <name evidence="2" type="ORF">SAMN04487995_3502</name>
</gene>
<protein>
    <recommendedName>
        <fullName evidence="4">PH domain-containing protein</fullName>
    </recommendedName>
</protein>
<keyword evidence="1" id="KW-0472">Membrane</keyword>
<dbReference type="EMBL" id="FNXY01000005">
    <property type="protein sequence ID" value="SEJ15442.1"/>
    <property type="molecule type" value="Genomic_DNA"/>
</dbReference>
<keyword evidence="1" id="KW-1133">Transmembrane helix</keyword>
<evidence type="ECO:0008006" key="4">
    <source>
        <dbReference type="Google" id="ProtNLM"/>
    </source>
</evidence>
<feature type="transmembrane region" description="Helical" evidence="1">
    <location>
        <begin position="108"/>
        <end position="129"/>
    </location>
</feature>
<feature type="transmembrane region" description="Helical" evidence="1">
    <location>
        <begin position="78"/>
        <end position="96"/>
    </location>
</feature>
<evidence type="ECO:0000256" key="1">
    <source>
        <dbReference type="SAM" id="Phobius"/>
    </source>
</evidence>
<feature type="transmembrane region" description="Helical" evidence="1">
    <location>
        <begin position="6"/>
        <end position="24"/>
    </location>
</feature>
<dbReference type="Proteomes" id="UP000199532">
    <property type="component" value="Unassembled WGS sequence"/>
</dbReference>
<name>A0A1H6WSH5_9BACT</name>
<dbReference type="RefSeq" id="WP_090337303.1">
    <property type="nucleotide sequence ID" value="NZ_FNXY01000005.1"/>
</dbReference>